<dbReference type="STRING" id="45067.Llan_2091"/>
<dbReference type="SUPFAM" id="SSF89796">
    <property type="entry name" value="CoA-transferase family III (CaiB/BaiF)"/>
    <property type="match status" value="1"/>
</dbReference>
<evidence type="ECO:0000313" key="2">
    <source>
        <dbReference type="EMBL" id="KTD19353.1"/>
    </source>
</evidence>
<dbReference type="Gene3D" id="3.40.50.10540">
    <property type="entry name" value="Crotonobetainyl-coa:carnitine coa-transferase, domain 1"/>
    <property type="match status" value="1"/>
</dbReference>
<dbReference type="EMBL" id="LNYI01000051">
    <property type="protein sequence ID" value="KTD19353.1"/>
    <property type="molecule type" value="Genomic_DNA"/>
</dbReference>
<protein>
    <submittedName>
        <fullName evidence="2">Acyl-CoA transferase</fullName>
        <ecNumber evidence="2">2.8.3.16</ecNumber>
    </submittedName>
</protein>
<organism evidence="2 3">
    <name type="scientific">Legionella lansingensis</name>
    <dbReference type="NCBI Taxonomy" id="45067"/>
    <lineage>
        <taxon>Bacteria</taxon>
        <taxon>Pseudomonadati</taxon>
        <taxon>Pseudomonadota</taxon>
        <taxon>Gammaproteobacteria</taxon>
        <taxon>Legionellales</taxon>
        <taxon>Legionellaceae</taxon>
        <taxon>Legionella</taxon>
    </lineage>
</organism>
<dbReference type="eggNOG" id="COG1804">
    <property type="taxonomic scope" value="Bacteria"/>
</dbReference>
<reference evidence="2 3" key="1">
    <citation type="submission" date="2015-11" db="EMBL/GenBank/DDBJ databases">
        <title>Genomic analysis of 38 Legionella species identifies large and diverse effector repertoires.</title>
        <authorList>
            <person name="Burstein D."/>
            <person name="Amaro F."/>
            <person name="Zusman T."/>
            <person name="Lifshitz Z."/>
            <person name="Cohen O."/>
            <person name="Gilbert J.A."/>
            <person name="Pupko T."/>
            <person name="Shuman H.A."/>
            <person name="Segal G."/>
        </authorList>
    </citation>
    <scope>NUCLEOTIDE SEQUENCE [LARGE SCALE GENOMIC DNA]</scope>
    <source>
        <strain evidence="2 3">ATCC 49751</strain>
    </source>
</reference>
<name>A0A0W0VI13_9GAMM</name>
<keyword evidence="3" id="KW-1185">Reference proteome</keyword>
<dbReference type="PATRIC" id="fig|45067.4.peg.2199"/>
<dbReference type="Pfam" id="PF02515">
    <property type="entry name" value="CoA_transf_3"/>
    <property type="match status" value="1"/>
</dbReference>
<dbReference type="EC" id="2.8.3.16" evidence="2"/>
<dbReference type="PANTHER" id="PTHR48207:SF3">
    <property type="entry name" value="SUCCINATE--HYDROXYMETHYLGLUTARATE COA-TRANSFERASE"/>
    <property type="match status" value="1"/>
</dbReference>
<dbReference type="RefSeq" id="WP_028373849.1">
    <property type="nucleotide sequence ID" value="NZ_CAAAJD010000029.1"/>
</dbReference>
<dbReference type="InterPro" id="IPR044855">
    <property type="entry name" value="CoA-Trfase_III_dom3_sf"/>
</dbReference>
<gene>
    <name evidence="2" type="ORF">Llan_2091</name>
</gene>
<keyword evidence="1 2" id="KW-0808">Transferase</keyword>
<comment type="caution">
    <text evidence="2">The sequence shown here is derived from an EMBL/GenBank/DDBJ whole genome shotgun (WGS) entry which is preliminary data.</text>
</comment>
<dbReference type="AlphaFoldDB" id="A0A0W0VI13"/>
<evidence type="ECO:0000256" key="1">
    <source>
        <dbReference type="ARBA" id="ARBA00022679"/>
    </source>
</evidence>
<dbReference type="Gene3D" id="3.30.1540.10">
    <property type="entry name" value="formyl-coa transferase, domain 3"/>
    <property type="match status" value="1"/>
</dbReference>
<sequence length="384" mass="42898">MNPVTSLPLSGLRVITLEQAVAAPFCSRQLADMGADVIKIERPDGGDFSRDYDHVINGQSAYFVWLNRGKRSVVLDLKQPEDHGKFNQLLMRADIFIHNLAPGAVERLGFDYETLKEKHPRLIWCAISGYGPDGPYRDKRAYDMLIQAESGVPSLTGSPDEPAKVGVSIADIAAGLYGYSSILAALLNRERSGRGERIEISMFECLVEWMMPPIYVWEGSGCAPVRAGMRHNMIVPYGAYPCKDDLVNFAIQNEREWQRFCTTVLQLPKLAQDKRFASNAQRLQNRQELESLIENTFLALSKQEVITRLEIAKIANGALNDVAKVATHTQLEARKRWVEVNSPQGMIKTLLPPHNLSSIVPYMGAIPALGEHTQEVLNELQEKP</sequence>
<dbReference type="Proteomes" id="UP000054869">
    <property type="component" value="Unassembled WGS sequence"/>
</dbReference>
<accession>A0A0W0VI13</accession>
<dbReference type="PANTHER" id="PTHR48207">
    <property type="entry name" value="SUCCINATE--HYDROXYMETHYLGLUTARATE COA-TRANSFERASE"/>
    <property type="match status" value="1"/>
</dbReference>
<proteinExistence type="predicted"/>
<dbReference type="InterPro" id="IPR023606">
    <property type="entry name" value="CoA-Trfase_III_dom_1_sf"/>
</dbReference>
<dbReference type="InterPro" id="IPR050483">
    <property type="entry name" value="CoA-transferase_III_domain"/>
</dbReference>
<evidence type="ECO:0000313" key="3">
    <source>
        <dbReference type="Proteomes" id="UP000054869"/>
    </source>
</evidence>
<dbReference type="InterPro" id="IPR003673">
    <property type="entry name" value="CoA-Trfase_fam_III"/>
</dbReference>
<dbReference type="OrthoDB" id="9058532at2"/>
<dbReference type="GO" id="GO:0033608">
    <property type="term" value="F:formyl-CoA transferase activity"/>
    <property type="evidence" value="ECO:0007669"/>
    <property type="project" value="UniProtKB-EC"/>
</dbReference>